<dbReference type="GO" id="GO:0043565">
    <property type="term" value="F:sequence-specific DNA binding"/>
    <property type="evidence" value="ECO:0007669"/>
    <property type="project" value="InterPro"/>
</dbReference>
<dbReference type="EMBL" id="BARU01003306">
    <property type="protein sequence ID" value="GAH22505.1"/>
    <property type="molecule type" value="Genomic_DNA"/>
</dbReference>
<dbReference type="AlphaFoldDB" id="X1EQC5"/>
<evidence type="ECO:0000259" key="1">
    <source>
        <dbReference type="Pfam" id="PF02954"/>
    </source>
</evidence>
<evidence type="ECO:0000313" key="2">
    <source>
        <dbReference type="EMBL" id="GAH22505.1"/>
    </source>
</evidence>
<feature type="domain" description="DNA binding HTH" evidence="1">
    <location>
        <begin position="5"/>
        <end position="37"/>
    </location>
</feature>
<protein>
    <recommendedName>
        <fullName evidence="1">DNA binding HTH domain-containing protein</fullName>
    </recommendedName>
</protein>
<accession>X1EQC5</accession>
<reference evidence="2" key="1">
    <citation type="journal article" date="2014" name="Front. Microbiol.">
        <title>High frequency of phylogenetically diverse reductive dehalogenase-homologous genes in deep subseafloor sedimentary metagenomes.</title>
        <authorList>
            <person name="Kawai M."/>
            <person name="Futagami T."/>
            <person name="Toyoda A."/>
            <person name="Takaki Y."/>
            <person name="Nishi S."/>
            <person name="Hori S."/>
            <person name="Arai W."/>
            <person name="Tsubouchi T."/>
            <person name="Morono Y."/>
            <person name="Uchiyama I."/>
            <person name="Ito T."/>
            <person name="Fujiyama A."/>
            <person name="Inagaki F."/>
            <person name="Takami H."/>
        </authorList>
    </citation>
    <scope>NUCLEOTIDE SEQUENCE</scope>
    <source>
        <strain evidence="2">Expedition CK06-06</strain>
    </source>
</reference>
<comment type="caution">
    <text evidence="2">The sequence shown here is derived from an EMBL/GenBank/DDBJ whole genome shotgun (WGS) entry which is preliminary data.</text>
</comment>
<dbReference type="InterPro" id="IPR002197">
    <property type="entry name" value="HTH_Fis"/>
</dbReference>
<dbReference type="InterPro" id="IPR009057">
    <property type="entry name" value="Homeodomain-like_sf"/>
</dbReference>
<proteinExistence type="predicted"/>
<gene>
    <name evidence="2" type="ORF">S03H2_07240</name>
</gene>
<dbReference type="Gene3D" id="1.10.10.60">
    <property type="entry name" value="Homeodomain-like"/>
    <property type="match status" value="1"/>
</dbReference>
<dbReference type="Pfam" id="PF02954">
    <property type="entry name" value="HTH_8"/>
    <property type="match status" value="1"/>
</dbReference>
<sequence>SRLQHVQNVLTSTGGNVSMTAEILKIDRRTIQRILKKHKTI</sequence>
<feature type="non-terminal residue" evidence="2">
    <location>
        <position position="1"/>
    </location>
</feature>
<name>X1EQC5_9ZZZZ</name>
<dbReference type="SUPFAM" id="SSF46689">
    <property type="entry name" value="Homeodomain-like"/>
    <property type="match status" value="1"/>
</dbReference>
<organism evidence="2">
    <name type="scientific">marine sediment metagenome</name>
    <dbReference type="NCBI Taxonomy" id="412755"/>
    <lineage>
        <taxon>unclassified sequences</taxon>
        <taxon>metagenomes</taxon>
        <taxon>ecological metagenomes</taxon>
    </lineage>
</organism>